<dbReference type="SUPFAM" id="SSF75217">
    <property type="entry name" value="alpha/beta knot"/>
    <property type="match status" value="1"/>
</dbReference>
<name>A0ABW8VQB9_9BACI</name>
<dbReference type="EMBL" id="JBJOSA010000009">
    <property type="protein sequence ID" value="MFL8937576.1"/>
    <property type="molecule type" value="Genomic_DNA"/>
</dbReference>
<proteinExistence type="inferred from homology"/>
<dbReference type="Pfam" id="PF00588">
    <property type="entry name" value="SpoU_methylase"/>
    <property type="match status" value="1"/>
</dbReference>
<dbReference type="Gene3D" id="3.30.1330.30">
    <property type="match status" value="1"/>
</dbReference>
<dbReference type="InterPro" id="IPR053888">
    <property type="entry name" value="MRM3-like_sub_bind"/>
</dbReference>
<protein>
    <submittedName>
        <fullName evidence="5">TrmH family RNA methyltransferase</fullName>
    </submittedName>
</protein>
<dbReference type="PANTHER" id="PTHR43191:SF2">
    <property type="entry name" value="RRNA METHYLTRANSFERASE 3, MITOCHONDRIAL"/>
    <property type="match status" value="1"/>
</dbReference>
<gene>
    <name evidence="5" type="ORF">ACKA06_12350</name>
</gene>
<dbReference type="SMART" id="SM00967">
    <property type="entry name" value="SpoU_sub_bind"/>
    <property type="match status" value="1"/>
</dbReference>
<dbReference type="InterPro" id="IPR029026">
    <property type="entry name" value="tRNA_m1G_MTases_N"/>
</dbReference>
<dbReference type="GO" id="GO:0032259">
    <property type="term" value="P:methylation"/>
    <property type="evidence" value="ECO:0007669"/>
    <property type="project" value="UniProtKB-KW"/>
</dbReference>
<keyword evidence="6" id="KW-1185">Reference proteome</keyword>
<reference evidence="5 6" key="1">
    <citation type="submission" date="2024-12" db="EMBL/GenBank/DDBJ databases">
        <authorList>
            <person name="Li X."/>
            <person name="Zhang D."/>
        </authorList>
    </citation>
    <scope>NUCLEOTIDE SEQUENCE [LARGE SCALE GENOMIC DNA]</scope>
    <source>
        <strain evidence="5 6">JCM19602</strain>
    </source>
</reference>
<dbReference type="InterPro" id="IPR001537">
    <property type="entry name" value="SpoU_MeTrfase"/>
</dbReference>
<accession>A0ABW8VQB9</accession>
<dbReference type="Proteomes" id="UP001628668">
    <property type="component" value="Unassembled WGS sequence"/>
</dbReference>
<dbReference type="InterPro" id="IPR013123">
    <property type="entry name" value="SpoU_subst-bd"/>
</dbReference>
<dbReference type="InterPro" id="IPR029028">
    <property type="entry name" value="Alpha/beta_knot_MTases"/>
</dbReference>
<dbReference type="InterPro" id="IPR051259">
    <property type="entry name" value="rRNA_Methyltransferase"/>
</dbReference>
<feature type="domain" description="RNA 2-O ribose methyltransferase substrate binding" evidence="4">
    <location>
        <begin position="31"/>
        <end position="100"/>
    </location>
</feature>
<evidence type="ECO:0000256" key="3">
    <source>
        <dbReference type="ARBA" id="ARBA00022679"/>
    </source>
</evidence>
<dbReference type="InterPro" id="IPR029064">
    <property type="entry name" value="Ribosomal_eL30-like_sf"/>
</dbReference>
<dbReference type="RefSeq" id="WP_411159780.1">
    <property type="nucleotide sequence ID" value="NZ_JBJOSA010000009.1"/>
</dbReference>
<sequence>MKVIQSSKNPVVKQWKKLLTKKGRDQSLTYIVEGFHLVEEALKQHDTVLELIVIEGVELPNKWNLDGVELIQVSEEAGKVLADTETTQGVFAVCRQKETTLIDESKTFLLLDGLQDPGNIGTIIRTAEAAGIDAVILGKGTVDLYNPKVLRSAQGSHFHLPIIKGDLSDIIRDLKEKGVPVYGTALENGEEYTSVTPEESYALIVGNEGNGMSQEILMQTDQNLYIPIYGNSESLNVAIAAGILLYYFKNGQ</sequence>
<keyword evidence="3" id="KW-0808">Transferase</keyword>
<dbReference type="PANTHER" id="PTHR43191">
    <property type="entry name" value="RRNA METHYLTRANSFERASE 3"/>
    <property type="match status" value="1"/>
</dbReference>
<comment type="caution">
    <text evidence="5">The sequence shown here is derived from an EMBL/GenBank/DDBJ whole genome shotgun (WGS) entry which is preliminary data.</text>
</comment>
<keyword evidence="2 5" id="KW-0489">Methyltransferase</keyword>
<dbReference type="Gene3D" id="3.40.1280.10">
    <property type="match status" value="1"/>
</dbReference>
<evidence type="ECO:0000259" key="4">
    <source>
        <dbReference type="SMART" id="SM00967"/>
    </source>
</evidence>
<evidence type="ECO:0000313" key="5">
    <source>
        <dbReference type="EMBL" id="MFL8937576.1"/>
    </source>
</evidence>
<dbReference type="Pfam" id="PF22435">
    <property type="entry name" value="MRM3-like_sub_bind"/>
    <property type="match status" value="1"/>
</dbReference>
<dbReference type="SUPFAM" id="SSF55315">
    <property type="entry name" value="L30e-like"/>
    <property type="match status" value="1"/>
</dbReference>
<evidence type="ECO:0000313" key="6">
    <source>
        <dbReference type="Proteomes" id="UP001628668"/>
    </source>
</evidence>
<comment type="similarity">
    <text evidence="1">Belongs to the class IV-like SAM-binding methyltransferase superfamily. RNA methyltransferase TrmH family.</text>
</comment>
<dbReference type="GO" id="GO:0008168">
    <property type="term" value="F:methyltransferase activity"/>
    <property type="evidence" value="ECO:0007669"/>
    <property type="project" value="UniProtKB-KW"/>
</dbReference>
<dbReference type="CDD" id="cd18095">
    <property type="entry name" value="SpoU-like_rRNA-MTase"/>
    <property type="match status" value="1"/>
</dbReference>
<evidence type="ECO:0000256" key="2">
    <source>
        <dbReference type="ARBA" id="ARBA00022603"/>
    </source>
</evidence>
<evidence type="ECO:0000256" key="1">
    <source>
        <dbReference type="ARBA" id="ARBA00007228"/>
    </source>
</evidence>
<organism evidence="5 6">
    <name type="scientific">Rossellomorea oryzaecorticis</name>
    <dbReference type="NCBI Taxonomy" id="1396505"/>
    <lineage>
        <taxon>Bacteria</taxon>
        <taxon>Bacillati</taxon>
        <taxon>Bacillota</taxon>
        <taxon>Bacilli</taxon>
        <taxon>Bacillales</taxon>
        <taxon>Bacillaceae</taxon>
        <taxon>Rossellomorea</taxon>
    </lineage>
</organism>